<feature type="region of interest" description="Disordered" evidence="1">
    <location>
        <begin position="1"/>
        <end position="22"/>
    </location>
</feature>
<sequence>MSSLPPLPASPSMTRHMQRRGEKLRQAAARYLTRHHRLVKDKVQLKLRIRFFLV</sequence>
<dbReference type="AlphaFoldDB" id="Q5ZE71"/>
<proteinExistence type="predicted"/>
<protein>
    <submittedName>
        <fullName evidence="2">Uncharacterized protein P0501G01.13</fullName>
    </submittedName>
</protein>
<dbReference type="EMBL" id="AP002819">
    <property type="protein sequence ID" value="BAD61169.1"/>
    <property type="molecule type" value="Genomic_DNA"/>
</dbReference>
<organism evidence="2">
    <name type="scientific">Oryza sativa subsp. japonica</name>
    <name type="common">Rice</name>
    <dbReference type="NCBI Taxonomy" id="39947"/>
    <lineage>
        <taxon>Eukaryota</taxon>
        <taxon>Viridiplantae</taxon>
        <taxon>Streptophyta</taxon>
        <taxon>Embryophyta</taxon>
        <taxon>Tracheophyta</taxon>
        <taxon>Spermatophyta</taxon>
        <taxon>Magnoliopsida</taxon>
        <taxon>Liliopsida</taxon>
        <taxon>Poales</taxon>
        <taxon>Poaceae</taxon>
        <taxon>BOP clade</taxon>
        <taxon>Oryzoideae</taxon>
        <taxon>Oryzeae</taxon>
        <taxon>Oryzinae</taxon>
        <taxon>Oryza</taxon>
        <taxon>Oryza sativa</taxon>
    </lineage>
</organism>
<dbReference type="Proteomes" id="UP000817658">
    <property type="component" value="Chromosome 1"/>
</dbReference>
<name>Q5ZE71_ORYSJ</name>
<reference evidence="2" key="1">
    <citation type="journal article" date="2002" name="Nature">
        <title>The genome sequence and structure of rice chromosome 1.</title>
        <authorList>
            <person name="Sasaki T."/>
            <person name="Matsumoto T."/>
            <person name="Yamamoto K."/>
            <person name="Sakata K."/>
            <person name="Baba T."/>
            <person name="Katayose Y."/>
            <person name="Wu J."/>
            <person name="Niimura Y."/>
            <person name="Cheng Z."/>
            <person name="Nagamura Y."/>
            <person name="Antonio B.A."/>
            <person name="Kanamori H."/>
            <person name="Hosokawa S."/>
            <person name="Masukawa M."/>
            <person name="Arikawa K."/>
            <person name="Chiden Y."/>
            <person name="Hayashi M."/>
            <person name="Okamoto M."/>
            <person name="Ando T."/>
            <person name="Aoki H."/>
            <person name="Arita K."/>
            <person name="Hamada M."/>
            <person name="Harada C."/>
            <person name="Hijishita S."/>
            <person name="Honda M."/>
            <person name="Ichikawa Y."/>
            <person name="Idonuma A."/>
            <person name="Iijima M."/>
            <person name="Ikeda M."/>
            <person name="Ikeno M."/>
            <person name="Itoh S."/>
            <person name="Itoh T."/>
            <person name="Itoh Y."/>
            <person name="Itoh Y."/>
            <person name="Iwabuchi A."/>
            <person name="Kamiya K."/>
            <person name="Karasawa W."/>
            <person name="Katagiri S."/>
            <person name="Kikuta A."/>
            <person name="Kobayashi N."/>
            <person name="Kono I."/>
            <person name="Machita K."/>
            <person name="Maehara T."/>
            <person name="Mizuno H."/>
            <person name="Mizubayashi T."/>
            <person name="Mukai Y."/>
            <person name="Nagasaki H."/>
            <person name="Nakashima M."/>
            <person name="Nakama Y."/>
            <person name="Nakamichi Y."/>
            <person name="Nakamura M."/>
            <person name="Namiki N."/>
            <person name="Negishi M."/>
            <person name="Ohta I."/>
            <person name="Ono N."/>
            <person name="Saji S."/>
            <person name="Sakai K."/>
            <person name="Shibata M."/>
            <person name="Shimokawa T."/>
            <person name="Shomura A."/>
            <person name="Song J."/>
            <person name="Takazaki Y."/>
            <person name="Terasawa K."/>
            <person name="Tsuji K."/>
            <person name="Waki K."/>
            <person name="Yamagata H."/>
            <person name="Yamane H."/>
            <person name="Yoshiki S."/>
            <person name="Yoshihara R."/>
            <person name="Yukawa K."/>
            <person name="Zhong H."/>
            <person name="Iwama H."/>
            <person name="Endo T."/>
            <person name="Ito H."/>
            <person name="Hahn J.H."/>
            <person name="Kim H.I."/>
            <person name="Eun M.Y."/>
            <person name="Yano M."/>
            <person name="Jiang J."/>
            <person name="Gojobori T."/>
        </authorList>
    </citation>
    <scope>NUCLEOTIDE SEQUENCE [LARGE SCALE GENOMIC DNA]</scope>
</reference>
<evidence type="ECO:0000256" key="1">
    <source>
        <dbReference type="SAM" id="MobiDB-lite"/>
    </source>
</evidence>
<gene>
    <name evidence="2" type="primary">P0501G01.13</name>
</gene>
<accession>Q5ZE71</accession>
<evidence type="ECO:0000313" key="2">
    <source>
        <dbReference type="EMBL" id="BAD61169.1"/>
    </source>
</evidence>